<accession>B6FWG6</accession>
<keyword evidence="2" id="KW-1185">Reference proteome</keyword>
<dbReference type="InterPro" id="IPR024747">
    <property type="entry name" value="Pyridox_Oxase-rel"/>
</dbReference>
<dbReference type="PANTHER" id="PTHR34071:SF2">
    <property type="entry name" value="FLAVIN-NUCLEOTIDE-BINDING PROTEIN"/>
    <property type="match status" value="1"/>
</dbReference>
<dbReference type="Pfam" id="PF12900">
    <property type="entry name" value="Pyridox_ox_2"/>
    <property type="match status" value="1"/>
</dbReference>
<dbReference type="eggNOG" id="COG3467">
    <property type="taxonomic scope" value="Bacteria"/>
</dbReference>
<dbReference type="Gene3D" id="2.30.110.10">
    <property type="entry name" value="Electron Transport, Fmn-binding Protein, Chain A"/>
    <property type="match status" value="1"/>
</dbReference>
<dbReference type="Proteomes" id="UP000003178">
    <property type="component" value="Unassembled WGS sequence"/>
</dbReference>
<organism evidence="1 2">
    <name type="scientific">Peptacetobacter hiranonis (strain DSM 13275 / JCM 10541 / KCTC 15199 / TO-931)</name>
    <name type="common">Clostridium hiranonis</name>
    <dbReference type="NCBI Taxonomy" id="500633"/>
    <lineage>
        <taxon>Bacteria</taxon>
        <taxon>Bacillati</taxon>
        <taxon>Bacillota</taxon>
        <taxon>Clostridia</taxon>
        <taxon>Peptostreptococcales</taxon>
        <taxon>Peptostreptococcaceae</taxon>
        <taxon>Peptacetobacter</taxon>
    </lineage>
</organism>
<comment type="caution">
    <text evidence="1">The sequence shown here is derived from an EMBL/GenBank/DDBJ whole genome shotgun (WGS) entry which is preliminary data.</text>
</comment>
<dbReference type="AlphaFoldDB" id="B6FWG6"/>
<protein>
    <submittedName>
        <fullName evidence="1">Pyridoxamine 5'-phosphate oxidase family protein</fullName>
    </submittedName>
</protein>
<dbReference type="EMBL" id="ABWP01000010">
    <property type="protein sequence ID" value="EEA86073.1"/>
    <property type="molecule type" value="Genomic_DNA"/>
</dbReference>
<dbReference type="InterPro" id="IPR012349">
    <property type="entry name" value="Split_barrel_FMN-bd"/>
</dbReference>
<reference evidence="1 2" key="1">
    <citation type="submission" date="2008-09" db="EMBL/GenBank/DDBJ databases">
        <authorList>
            <person name="Fulton L."/>
            <person name="Clifton S."/>
            <person name="Fulton B."/>
            <person name="Xu J."/>
            <person name="Minx P."/>
            <person name="Pepin K.H."/>
            <person name="Johnson M."/>
            <person name="Thiruvilangam P."/>
            <person name="Bhonagiri V."/>
            <person name="Nash W.E."/>
            <person name="Mardis E.R."/>
            <person name="Wilson R.K."/>
        </authorList>
    </citation>
    <scope>NUCLEOTIDE SEQUENCE [LARGE SCALE GENOMIC DNA]</scope>
    <source>
        <strain evidence="1 2">DSM 13275</strain>
    </source>
</reference>
<dbReference type="SUPFAM" id="SSF50475">
    <property type="entry name" value="FMN-binding split barrel"/>
    <property type="match status" value="1"/>
</dbReference>
<gene>
    <name evidence="1" type="ORF">CLOHIR_00215</name>
</gene>
<evidence type="ECO:0000313" key="1">
    <source>
        <dbReference type="EMBL" id="EEA86073.1"/>
    </source>
</evidence>
<reference evidence="1 2" key="2">
    <citation type="submission" date="2008-10" db="EMBL/GenBank/DDBJ databases">
        <title>Draft genome sequence of Clostridium hiranonis (DSM 13275).</title>
        <authorList>
            <person name="Sudarsanam P."/>
            <person name="Ley R."/>
            <person name="Guruge J."/>
            <person name="Turnbaugh P.J."/>
            <person name="Mahowald M."/>
            <person name="Liep D."/>
            <person name="Gordon J."/>
        </authorList>
    </citation>
    <scope>NUCLEOTIDE SEQUENCE [LARGE SCALE GENOMIC DNA]</scope>
    <source>
        <strain evidence="1 2">DSM 13275</strain>
    </source>
</reference>
<dbReference type="PANTHER" id="PTHR34071">
    <property type="entry name" value="5-NITROIMIDAZOLE ANTIBIOTICS RESISTANCE PROTEIN, NIMA-FAMILY-RELATED PROTEIN-RELATED"/>
    <property type="match status" value="1"/>
</dbReference>
<evidence type="ECO:0000313" key="2">
    <source>
        <dbReference type="Proteomes" id="UP000003178"/>
    </source>
</evidence>
<name>B6FWG6_PEPHT</name>
<proteinExistence type="predicted"/>
<sequence length="164" mass="18667">MKKECLSMFRDMRRVDRDKGSLAGIEILKNSDVSFLSTISVDNGYPYAVPMNHVFLDGNIYYHCSKKGHKIDNINENSKVCVSAVSDYEFVPDKFTVGYKSVVVFGNASIVEDEEEKRKVLKEVIKTYSTDYIEDGNEYIEKLFKITDIIKVVPEKISGKASKE</sequence>
<dbReference type="HOGENOM" id="CLU_067890_2_2_9"/>